<feature type="transmembrane region" description="Helical" evidence="6">
    <location>
        <begin position="304"/>
        <end position="326"/>
    </location>
</feature>
<evidence type="ECO:0000256" key="5">
    <source>
        <dbReference type="ARBA" id="ARBA00023136"/>
    </source>
</evidence>
<dbReference type="InterPro" id="IPR002293">
    <property type="entry name" value="AA/rel_permease1"/>
</dbReference>
<evidence type="ECO:0000313" key="7">
    <source>
        <dbReference type="EMBL" id="TKB49429.1"/>
    </source>
</evidence>
<sequence length="409" mass="43539">MTELNGTIGRWQGVGLITTSLLGTSVFILPELTVKMAGEGAMWAWMLLVAAILPLALIFAELGKRFPNAGGPSHFVQLAFGRRLGTSVGMLFLMAAPIGTPAAIMMTFEFIRPLVQLEGSALLLAQLGMLAGLWLINVRGMQLSSSLQLGLTLAILAVVLGVSGGLSLPSGELPRFTPGVWSAFALALWAYLGVEVVSHLSAEFKRPERDFVPAMVIATLMVAAIYLLCTALIQSLPAGEGLAMVRLVNHVLGGGGELLVGILGSAAGIATVNTYLAGMSRLGWSLAQEKQLPPLFARLNHHRVPALGLGALLSVVACSLVLAHGFDWGFETLLESVNGVFVVIYLLSMLAAWRLLPGRFRLKAVSGGIACLLFAWSLGGAMVYGALIFLSVWWWQGVRAKRLKPCLER</sequence>
<feature type="transmembrane region" description="Helical" evidence="6">
    <location>
        <begin position="338"/>
        <end position="356"/>
    </location>
</feature>
<evidence type="ECO:0000256" key="2">
    <source>
        <dbReference type="ARBA" id="ARBA00022475"/>
    </source>
</evidence>
<feature type="transmembrane region" description="Helical" evidence="6">
    <location>
        <begin position="120"/>
        <end position="137"/>
    </location>
</feature>
<dbReference type="Pfam" id="PF13520">
    <property type="entry name" value="AA_permease_2"/>
    <property type="match status" value="1"/>
</dbReference>
<dbReference type="NCBIfam" id="NF008245">
    <property type="entry name" value="PRK11021.1"/>
    <property type="match status" value="1"/>
</dbReference>
<reference evidence="7 8" key="1">
    <citation type="submission" date="2019-04" db="EMBL/GenBank/DDBJ databases">
        <authorList>
            <person name="Hwang J.C."/>
        </authorList>
    </citation>
    <scope>NUCLEOTIDE SEQUENCE [LARGE SCALE GENOMIC DNA]</scope>
    <source>
        <strain evidence="7 8">IMCC35001</strain>
    </source>
</reference>
<feature type="transmembrane region" description="Helical" evidence="6">
    <location>
        <begin position="12"/>
        <end position="30"/>
    </location>
</feature>
<accession>A0A4U1BE38</accession>
<feature type="transmembrane region" description="Helical" evidence="6">
    <location>
        <begin position="214"/>
        <end position="238"/>
    </location>
</feature>
<dbReference type="EMBL" id="SWCI01000004">
    <property type="protein sequence ID" value="TKB49429.1"/>
    <property type="molecule type" value="Genomic_DNA"/>
</dbReference>
<evidence type="ECO:0000256" key="1">
    <source>
        <dbReference type="ARBA" id="ARBA00004651"/>
    </source>
</evidence>
<dbReference type="Proteomes" id="UP000305674">
    <property type="component" value="Unassembled WGS sequence"/>
</dbReference>
<dbReference type="GO" id="GO:0022857">
    <property type="term" value="F:transmembrane transporter activity"/>
    <property type="evidence" value="ECO:0007669"/>
    <property type="project" value="InterPro"/>
</dbReference>
<protein>
    <submittedName>
        <fullName evidence="7">L-methionine/branched-chain amino acid transporter</fullName>
    </submittedName>
</protein>
<name>A0A4U1BE38_9GAMM</name>
<keyword evidence="4 6" id="KW-1133">Transmembrane helix</keyword>
<dbReference type="OrthoDB" id="9117841at2"/>
<keyword evidence="5 6" id="KW-0472">Membrane</keyword>
<keyword evidence="2" id="KW-1003">Cell membrane</keyword>
<feature type="transmembrane region" description="Helical" evidence="6">
    <location>
        <begin position="258"/>
        <end position="284"/>
    </location>
</feature>
<feature type="transmembrane region" description="Helical" evidence="6">
    <location>
        <begin position="368"/>
        <end position="395"/>
    </location>
</feature>
<dbReference type="RefSeq" id="WP_136852875.1">
    <property type="nucleotide sequence ID" value="NZ_SWCI01000004.1"/>
</dbReference>
<evidence type="ECO:0000256" key="4">
    <source>
        <dbReference type="ARBA" id="ARBA00022989"/>
    </source>
</evidence>
<feature type="transmembrane region" description="Helical" evidence="6">
    <location>
        <begin position="149"/>
        <end position="168"/>
    </location>
</feature>
<dbReference type="AlphaFoldDB" id="A0A4U1BE38"/>
<comment type="subcellular location">
    <subcellularLocation>
        <location evidence="1">Cell membrane</location>
        <topology evidence="1">Multi-pass membrane protein</topology>
    </subcellularLocation>
</comment>
<feature type="transmembrane region" description="Helical" evidence="6">
    <location>
        <begin position="42"/>
        <end position="63"/>
    </location>
</feature>
<evidence type="ECO:0000256" key="3">
    <source>
        <dbReference type="ARBA" id="ARBA00022692"/>
    </source>
</evidence>
<feature type="transmembrane region" description="Helical" evidence="6">
    <location>
        <begin position="84"/>
        <end position="108"/>
    </location>
</feature>
<keyword evidence="8" id="KW-1185">Reference proteome</keyword>
<feature type="transmembrane region" description="Helical" evidence="6">
    <location>
        <begin position="180"/>
        <end position="202"/>
    </location>
</feature>
<gene>
    <name evidence="7" type="primary">yjeH</name>
    <name evidence="7" type="ORF">FCL40_08850</name>
</gene>
<dbReference type="PANTHER" id="PTHR42770">
    <property type="entry name" value="AMINO ACID TRANSPORTER-RELATED"/>
    <property type="match status" value="1"/>
</dbReference>
<evidence type="ECO:0000313" key="8">
    <source>
        <dbReference type="Proteomes" id="UP000305674"/>
    </source>
</evidence>
<comment type="caution">
    <text evidence="7">The sequence shown here is derived from an EMBL/GenBank/DDBJ whole genome shotgun (WGS) entry which is preliminary data.</text>
</comment>
<keyword evidence="3 6" id="KW-0812">Transmembrane</keyword>
<dbReference type="PIRSF" id="PIRSF006060">
    <property type="entry name" value="AA_transporter"/>
    <property type="match status" value="1"/>
</dbReference>
<dbReference type="Gene3D" id="1.20.1740.10">
    <property type="entry name" value="Amino acid/polyamine transporter I"/>
    <property type="match status" value="1"/>
</dbReference>
<dbReference type="PANTHER" id="PTHR42770:SF13">
    <property type="entry name" value="L-METHIONINE_BRANCHED-CHAIN AMINO ACID EXPORTER YJEH"/>
    <property type="match status" value="1"/>
</dbReference>
<organism evidence="7 8">
    <name type="scientific">Ferrimonas sediminicola</name>
    <dbReference type="NCBI Taxonomy" id="2569538"/>
    <lineage>
        <taxon>Bacteria</taxon>
        <taxon>Pseudomonadati</taxon>
        <taxon>Pseudomonadota</taxon>
        <taxon>Gammaproteobacteria</taxon>
        <taxon>Alteromonadales</taxon>
        <taxon>Ferrimonadaceae</taxon>
        <taxon>Ferrimonas</taxon>
    </lineage>
</organism>
<dbReference type="InterPro" id="IPR050367">
    <property type="entry name" value="APC_superfamily"/>
</dbReference>
<evidence type="ECO:0000256" key="6">
    <source>
        <dbReference type="SAM" id="Phobius"/>
    </source>
</evidence>
<proteinExistence type="predicted"/>
<dbReference type="GO" id="GO:0005886">
    <property type="term" value="C:plasma membrane"/>
    <property type="evidence" value="ECO:0007669"/>
    <property type="project" value="UniProtKB-SubCell"/>
</dbReference>